<sequence length="87" mass="10004">MTPRSKLTELELFCYIKILMDCWNGSSESIAEDFLPRFSRKKSQALRLWRRSVRGRAQRPAVCLCLQGRGEERGDYGAGWVHVRGGD</sequence>
<reference evidence="1 2" key="1">
    <citation type="submission" date="2021-06" db="EMBL/GenBank/DDBJ databases">
        <title>Caerostris extrusa draft genome.</title>
        <authorList>
            <person name="Kono N."/>
            <person name="Arakawa K."/>
        </authorList>
    </citation>
    <scope>NUCLEOTIDE SEQUENCE [LARGE SCALE GENOMIC DNA]</scope>
</reference>
<gene>
    <name evidence="1" type="ORF">CEXT_317111</name>
</gene>
<organism evidence="1 2">
    <name type="scientific">Caerostris extrusa</name>
    <name type="common">Bark spider</name>
    <name type="synonym">Caerostris bankana</name>
    <dbReference type="NCBI Taxonomy" id="172846"/>
    <lineage>
        <taxon>Eukaryota</taxon>
        <taxon>Metazoa</taxon>
        <taxon>Ecdysozoa</taxon>
        <taxon>Arthropoda</taxon>
        <taxon>Chelicerata</taxon>
        <taxon>Arachnida</taxon>
        <taxon>Araneae</taxon>
        <taxon>Araneomorphae</taxon>
        <taxon>Entelegynae</taxon>
        <taxon>Araneoidea</taxon>
        <taxon>Araneidae</taxon>
        <taxon>Caerostris</taxon>
    </lineage>
</organism>
<protein>
    <submittedName>
        <fullName evidence="1">Uncharacterized protein</fullName>
    </submittedName>
</protein>
<comment type="caution">
    <text evidence="1">The sequence shown here is derived from an EMBL/GenBank/DDBJ whole genome shotgun (WGS) entry which is preliminary data.</text>
</comment>
<evidence type="ECO:0000313" key="1">
    <source>
        <dbReference type="EMBL" id="GIY42672.1"/>
    </source>
</evidence>
<evidence type="ECO:0000313" key="2">
    <source>
        <dbReference type="Proteomes" id="UP001054945"/>
    </source>
</evidence>
<proteinExistence type="predicted"/>
<accession>A0AAV4TCW6</accession>
<dbReference type="EMBL" id="BPLR01010882">
    <property type="protein sequence ID" value="GIY42672.1"/>
    <property type="molecule type" value="Genomic_DNA"/>
</dbReference>
<dbReference type="Proteomes" id="UP001054945">
    <property type="component" value="Unassembled WGS sequence"/>
</dbReference>
<name>A0AAV4TCW6_CAEEX</name>
<keyword evidence="2" id="KW-1185">Reference proteome</keyword>
<dbReference type="AlphaFoldDB" id="A0AAV4TCW6"/>